<reference evidence="3" key="1">
    <citation type="submission" date="2021-02" db="EMBL/GenBank/DDBJ databases">
        <authorList>
            <person name="Nowell W R."/>
        </authorList>
    </citation>
    <scope>NUCLEOTIDE SEQUENCE</scope>
</reference>
<feature type="region of interest" description="Disordered" evidence="1">
    <location>
        <begin position="68"/>
        <end position="106"/>
    </location>
</feature>
<dbReference type="AlphaFoldDB" id="A0A816G459"/>
<evidence type="ECO:0000313" key="3">
    <source>
        <dbReference type="EMBL" id="CAF1669366.1"/>
    </source>
</evidence>
<dbReference type="Proteomes" id="UP000663832">
    <property type="component" value="Unassembled WGS sequence"/>
</dbReference>
<dbReference type="EMBL" id="CAJNOI010005880">
    <property type="protein sequence ID" value="CAF1571803.1"/>
    <property type="molecule type" value="Genomic_DNA"/>
</dbReference>
<dbReference type="Proteomes" id="UP000663877">
    <property type="component" value="Unassembled WGS sequence"/>
</dbReference>
<evidence type="ECO:0000313" key="2">
    <source>
        <dbReference type="EMBL" id="CAF1571803.1"/>
    </source>
</evidence>
<feature type="region of interest" description="Disordered" evidence="1">
    <location>
        <begin position="1"/>
        <end position="53"/>
    </location>
</feature>
<protein>
    <submittedName>
        <fullName evidence="3">Uncharacterized protein</fullName>
    </submittedName>
</protein>
<accession>A0A816G459</accession>
<feature type="compositionally biased region" description="Polar residues" evidence="1">
    <location>
        <begin position="33"/>
        <end position="52"/>
    </location>
</feature>
<comment type="caution">
    <text evidence="3">The sequence shown here is derived from an EMBL/GenBank/DDBJ whole genome shotgun (WGS) entry which is preliminary data.</text>
</comment>
<dbReference type="EMBL" id="CAJNOM010006292">
    <property type="protein sequence ID" value="CAF1669366.1"/>
    <property type="molecule type" value="Genomic_DNA"/>
</dbReference>
<sequence length="106" mass="11518">MAASTNNERHEHISTYSSSLSPRLLSPSLGVSHLSSPLSSTKQQEKASSLLSSDVIPAEIKSSSFIYSASSDEPTSNPSDLSAFPNELPTQPKRATYPLNTEKRYF</sequence>
<evidence type="ECO:0000256" key="1">
    <source>
        <dbReference type="SAM" id="MobiDB-lite"/>
    </source>
</evidence>
<organism evidence="3 4">
    <name type="scientific">Adineta steineri</name>
    <dbReference type="NCBI Taxonomy" id="433720"/>
    <lineage>
        <taxon>Eukaryota</taxon>
        <taxon>Metazoa</taxon>
        <taxon>Spiralia</taxon>
        <taxon>Gnathifera</taxon>
        <taxon>Rotifera</taxon>
        <taxon>Eurotatoria</taxon>
        <taxon>Bdelloidea</taxon>
        <taxon>Adinetida</taxon>
        <taxon>Adinetidae</taxon>
        <taxon>Adineta</taxon>
    </lineage>
</organism>
<dbReference type="OrthoDB" id="10324637at2759"/>
<evidence type="ECO:0000313" key="4">
    <source>
        <dbReference type="Proteomes" id="UP000663832"/>
    </source>
</evidence>
<feature type="compositionally biased region" description="Low complexity" evidence="1">
    <location>
        <begin position="17"/>
        <end position="29"/>
    </location>
</feature>
<name>A0A816G459_9BILA</name>
<gene>
    <name evidence="2" type="ORF">BJG266_LOCUS47824</name>
    <name evidence="3" type="ORF">QVE165_LOCUS64872</name>
</gene>
<keyword evidence="4" id="KW-1185">Reference proteome</keyword>
<proteinExistence type="predicted"/>